<protein>
    <submittedName>
        <fullName evidence="1">Uncharacterized protein</fullName>
    </submittedName>
</protein>
<dbReference type="AlphaFoldDB" id="A0A9D2HJR3"/>
<proteinExistence type="predicted"/>
<dbReference type="Proteomes" id="UP000823821">
    <property type="component" value="Unassembled WGS sequence"/>
</dbReference>
<accession>A0A9D2HJR3</accession>
<sequence>MFGKIICLAGGIAIGYLARETISELVDEVASVWTDSHSSAIDASSSDEADEAAAS</sequence>
<evidence type="ECO:0000313" key="2">
    <source>
        <dbReference type="Proteomes" id="UP000823821"/>
    </source>
</evidence>
<name>A0A9D2HJR3_9BACT</name>
<organism evidence="1 2">
    <name type="scientific">Candidatus Desulfovibrio intestinavium</name>
    <dbReference type="NCBI Taxonomy" id="2838534"/>
    <lineage>
        <taxon>Bacteria</taxon>
        <taxon>Pseudomonadati</taxon>
        <taxon>Thermodesulfobacteriota</taxon>
        <taxon>Desulfovibrionia</taxon>
        <taxon>Desulfovibrionales</taxon>
        <taxon>Desulfovibrionaceae</taxon>
        <taxon>Desulfovibrio</taxon>
    </lineage>
</organism>
<comment type="caution">
    <text evidence="1">The sequence shown here is derived from an EMBL/GenBank/DDBJ whole genome shotgun (WGS) entry which is preliminary data.</text>
</comment>
<gene>
    <name evidence="1" type="ORF">H9784_00345</name>
</gene>
<dbReference type="EMBL" id="DWZD01000005">
    <property type="protein sequence ID" value="HJA78011.1"/>
    <property type="molecule type" value="Genomic_DNA"/>
</dbReference>
<reference evidence="1" key="2">
    <citation type="submission" date="2021-04" db="EMBL/GenBank/DDBJ databases">
        <authorList>
            <person name="Gilroy R."/>
        </authorList>
    </citation>
    <scope>NUCLEOTIDE SEQUENCE</scope>
    <source>
        <strain evidence="1">5032</strain>
    </source>
</reference>
<evidence type="ECO:0000313" key="1">
    <source>
        <dbReference type="EMBL" id="HJA78011.1"/>
    </source>
</evidence>
<reference evidence="1" key="1">
    <citation type="journal article" date="2021" name="PeerJ">
        <title>Extensive microbial diversity within the chicken gut microbiome revealed by metagenomics and culture.</title>
        <authorList>
            <person name="Gilroy R."/>
            <person name="Ravi A."/>
            <person name="Getino M."/>
            <person name="Pursley I."/>
            <person name="Horton D.L."/>
            <person name="Alikhan N.F."/>
            <person name="Baker D."/>
            <person name="Gharbi K."/>
            <person name="Hall N."/>
            <person name="Watson M."/>
            <person name="Adriaenssens E.M."/>
            <person name="Foster-Nyarko E."/>
            <person name="Jarju S."/>
            <person name="Secka A."/>
            <person name="Antonio M."/>
            <person name="Oren A."/>
            <person name="Chaudhuri R.R."/>
            <person name="La Ragione R."/>
            <person name="Hildebrand F."/>
            <person name="Pallen M.J."/>
        </authorList>
    </citation>
    <scope>NUCLEOTIDE SEQUENCE</scope>
    <source>
        <strain evidence="1">5032</strain>
    </source>
</reference>